<dbReference type="PANTHER" id="PTHR33307:SF11">
    <property type="entry name" value="ALPHA-L-RHAMNOSIDASE"/>
    <property type="match status" value="1"/>
</dbReference>
<feature type="domain" description="Alpha-L-rhamnosidase six-hairpin glycosidase" evidence="6">
    <location>
        <begin position="475"/>
        <end position="840"/>
    </location>
</feature>
<comment type="catalytic activity">
    <reaction evidence="1">
        <text>Hydrolysis of terminal non-reducing alpha-L-rhamnose residues in alpha-L-rhamnosides.</text>
        <dbReference type="EC" id="3.2.1.40"/>
    </reaction>
</comment>
<dbReference type="RefSeq" id="WP_069431667.1">
    <property type="nucleotide sequence ID" value="NZ_MEHA01000009.1"/>
</dbReference>
<evidence type="ECO:0000259" key="5">
    <source>
        <dbReference type="Pfam" id="PF08531"/>
    </source>
</evidence>
<dbReference type="Proteomes" id="UP000094271">
    <property type="component" value="Unassembled WGS sequence"/>
</dbReference>
<evidence type="ECO:0000259" key="7">
    <source>
        <dbReference type="Pfam" id="PF17390"/>
    </source>
</evidence>
<feature type="domain" description="Alpha-L-rhamnosidase C-terminal" evidence="7">
    <location>
        <begin position="843"/>
        <end position="911"/>
    </location>
</feature>
<dbReference type="GO" id="GO:0030596">
    <property type="term" value="F:alpha-L-rhamnosidase activity"/>
    <property type="evidence" value="ECO:0007669"/>
    <property type="project" value="UniProtKB-EC"/>
</dbReference>
<dbReference type="OrthoDB" id="9761045at2"/>
<keyword evidence="3" id="KW-0378">Hydrolase</keyword>
<evidence type="ECO:0000256" key="2">
    <source>
        <dbReference type="ARBA" id="ARBA00012652"/>
    </source>
</evidence>
<proteinExistence type="predicted"/>
<name>A0A1E3UHR0_9FIRM</name>
<dbReference type="InterPro" id="IPR012341">
    <property type="entry name" value="6hp_glycosidase-like_sf"/>
</dbReference>
<evidence type="ECO:0000256" key="3">
    <source>
        <dbReference type="ARBA" id="ARBA00022801"/>
    </source>
</evidence>
<dbReference type="AlphaFoldDB" id="A0A1E3UHR0"/>
<evidence type="ECO:0000259" key="6">
    <source>
        <dbReference type="Pfam" id="PF17389"/>
    </source>
</evidence>
<protein>
    <recommendedName>
        <fullName evidence="2">alpha-L-rhamnosidase</fullName>
        <ecNumber evidence="2">3.2.1.40</ecNumber>
    </recommendedName>
</protein>
<dbReference type="Pfam" id="PF17390">
    <property type="entry name" value="Bac_rhamnosid_C"/>
    <property type="match status" value="1"/>
</dbReference>
<reference evidence="8 9" key="1">
    <citation type="submission" date="2016-08" db="EMBL/GenBank/DDBJ databases">
        <authorList>
            <person name="Seilhamer J.J."/>
        </authorList>
    </citation>
    <scope>NUCLEOTIDE SEQUENCE [LARGE SCALE GENOMIC DNA]</scope>
    <source>
        <strain evidence="8 9">NML150140-1</strain>
    </source>
</reference>
<evidence type="ECO:0000256" key="1">
    <source>
        <dbReference type="ARBA" id="ARBA00001445"/>
    </source>
</evidence>
<dbReference type="InterPro" id="IPR008928">
    <property type="entry name" value="6-hairpin_glycosidase_sf"/>
</dbReference>
<dbReference type="Gene3D" id="2.60.420.10">
    <property type="entry name" value="Maltose phosphorylase, domain 3"/>
    <property type="match status" value="1"/>
</dbReference>
<dbReference type="PIRSF" id="PIRSF010631">
    <property type="entry name" value="A-rhamnsds"/>
    <property type="match status" value="1"/>
</dbReference>
<dbReference type="InterPro" id="IPR016007">
    <property type="entry name" value="Alpha_rhamnosid"/>
</dbReference>
<feature type="domain" description="Alpha-L-rhamnosidase concanavalin-like" evidence="4">
    <location>
        <begin position="359"/>
        <end position="469"/>
    </location>
</feature>
<dbReference type="Pfam" id="PF25788">
    <property type="entry name" value="Ig_Rha78A_N"/>
    <property type="match status" value="1"/>
</dbReference>
<dbReference type="PANTHER" id="PTHR33307">
    <property type="entry name" value="ALPHA-RHAMNOSIDASE (EUROFUNG)"/>
    <property type="match status" value="1"/>
</dbReference>
<dbReference type="InterPro" id="IPR035398">
    <property type="entry name" value="Bac_rhamnosid_C"/>
</dbReference>
<sequence length="946" mass="107421">MKIRKDFAMKFTNLMTQNMQDPIGLGHRVPAFSYLLQSKRRGDKQTAYQIIAASSRELLEEKKADLWDSGKVRDEQNYAIAYGGLPLYSRQQVFWKARVWDSKDNPSPWSEPAFYEMGLLEEEDWKAVWIGQGDDFYGDKSTAPALAKDFILKDKNTVTKARLYISGLGLFTASVNGRPVSENLYEPGESEFNRRVYYVTYDITSFLQEGRNVIGVLLGNGQYVNFAVDPVMKKGDGTLSPRHRYQKDDTIFLKDGICGDKKLLAQIEFTRTDGTVEIAAVSDESWKIGESPVTFQNWYGGEDFDGQKAQRLKGWDTPEADFTGWRNAVRMQPPKGKLSAKEFLSIRIWEHWTAESVKALPNGNWLVDMGKNSAGFVRLRLWNTGKYEGRKVEMYPAEVLKADGSGVDQASCTQSCDTLWQCAVKDSYIIAGTGTEEWHPSFCYHGFQYVEVAGFPGIPTVRNFEGCAVRLMNEKHSDFETDNEILNQINRITDRSIESNMMCSFTDCPQIEKLGWLETTQLMFSSVAAGYDIRSWIPKIMGDMRDAQVRPEDAEGVSMEADSRKYPGFAFDKFENKETEEPGFVPGIAPEFFRIGGLFKDPNWGGACVMTPWYYYREYGDVNILRQNFGLMQSYVDHLERRSVNGVLKEYAQMGEWGQLNENTPAALVATCAFYQQAVTLSGIAGILGNLQEEERYREMGKRIREGFHEDAECWQPEKEIYGNGSQASYGCVLFSGIVMPEKKEMALHKLLEAVEERGCHLSSGEVGLKQVFHALASNGENDMVYRMVMNPTAPSYRHHIEQGLTTLPEFWNYTELWNGFGRSRNHAMMGHVKEWLCRFVLGIRPLEPGYKKLQIKPYLQKEITRIKGSVFTVHGTVSLDCSRHDGILEMKTEIPAGTEADIYLPFAEGKCCYLDGTEYIGYKKTQQGYIKLSAITSGTYLWSVK</sequence>
<organism evidence="8 9">
    <name type="scientific">Eisenbergiella tayi</name>
    <dbReference type="NCBI Taxonomy" id="1432052"/>
    <lineage>
        <taxon>Bacteria</taxon>
        <taxon>Bacillati</taxon>
        <taxon>Bacillota</taxon>
        <taxon>Clostridia</taxon>
        <taxon>Lachnospirales</taxon>
        <taxon>Lachnospiraceae</taxon>
        <taxon>Eisenbergiella</taxon>
    </lineage>
</organism>
<dbReference type="InterPro" id="IPR035396">
    <property type="entry name" value="Bac_rhamnosid6H"/>
</dbReference>
<dbReference type="InterPro" id="IPR013783">
    <property type="entry name" value="Ig-like_fold"/>
</dbReference>
<dbReference type="InterPro" id="IPR008902">
    <property type="entry name" value="Rhamnosid_concanavalin"/>
</dbReference>
<dbReference type="Gene3D" id="2.60.120.260">
    <property type="entry name" value="Galactose-binding domain-like"/>
    <property type="match status" value="2"/>
</dbReference>
<dbReference type="Gene3D" id="1.50.10.10">
    <property type="match status" value="1"/>
</dbReference>
<evidence type="ECO:0000313" key="8">
    <source>
        <dbReference type="EMBL" id="ODR51402.1"/>
    </source>
</evidence>
<dbReference type="GO" id="GO:0005975">
    <property type="term" value="P:carbohydrate metabolic process"/>
    <property type="evidence" value="ECO:0007669"/>
    <property type="project" value="InterPro"/>
</dbReference>
<evidence type="ECO:0000259" key="4">
    <source>
        <dbReference type="Pfam" id="PF05592"/>
    </source>
</evidence>
<dbReference type="Gene3D" id="2.60.40.10">
    <property type="entry name" value="Immunoglobulins"/>
    <property type="match status" value="1"/>
</dbReference>
<dbReference type="Pfam" id="PF17389">
    <property type="entry name" value="Bac_rhamnosid6H"/>
    <property type="match status" value="1"/>
</dbReference>
<evidence type="ECO:0000313" key="9">
    <source>
        <dbReference type="Proteomes" id="UP000094271"/>
    </source>
</evidence>
<comment type="caution">
    <text evidence="8">The sequence shown here is derived from an EMBL/GenBank/DDBJ whole genome shotgun (WGS) entry which is preliminary data.</text>
</comment>
<gene>
    <name evidence="8" type="ORF">BEI59_14245</name>
</gene>
<dbReference type="Pfam" id="PF05592">
    <property type="entry name" value="Bac_rhamnosid"/>
    <property type="match status" value="1"/>
</dbReference>
<dbReference type="EMBL" id="MEHA01000009">
    <property type="protein sequence ID" value="ODR51402.1"/>
    <property type="molecule type" value="Genomic_DNA"/>
</dbReference>
<dbReference type="InterPro" id="IPR013737">
    <property type="entry name" value="Bac_rhamnosid_N"/>
</dbReference>
<accession>A0A1E3UHR0</accession>
<feature type="domain" description="Bacterial alpha-L-rhamnosidase N-terminal" evidence="5">
    <location>
        <begin position="157"/>
        <end position="349"/>
    </location>
</feature>
<dbReference type="EC" id="3.2.1.40" evidence="2"/>
<dbReference type="Pfam" id="PF08531">
    <property type="entry name" value="Bac_rhamnosid_N"/>
    <property type="match status" value="1"/>
</dbReference>
<dbReference type="SUPFAM" id="SSF48208">
    <property type="entry name" value="Six-hairpin glycosidases"/>
    <property type="match status" value="1"/>
</dbReference>